<reference evidence="3" key="1">
    <citation type="submission" date="2023-07" db="EMBL/GenBank/DDBJ databases">
        <title>Whole genome shotgun sequence of Streptomyces cacaoi subsp. asoensis NBRC 13813.</title>
        <authorList>
            <person name="Komaki H."/>
            <person name="Tamura T."/>
        </authorList>
    </citation>
    <scope>NUCLEOTIDE SEQUENCE [LARGE SCALE GENOMIC DNA]</scope>
    <source>
        <strain evidence="3">NBRC 13813</strain>
    </source>
</reference>
<proteinExistence type="predicted"/>
<sequence length="82" mass="8020">MEAGWLPAPGGGPAPLEEDGAGRRGVPTDMKNGEEGSVAVPWALGPGAGRGRGSGASEDLPGAAPRLGREVSSPERSSAAEG</sequence>
<organism evidence="2 3">
    <name type="scientific">Streptomyces asoensis</name>
    <dbReference type="NCBI Taxonomy" id="249586"/>
    <lineage>
        <taxon>Bacteria</taxon>
        <taxon>Bacillati</taxon>
        <taxon>Actinomycetota</taxon>
        <taxon>Actinomycetes</taxon>
        <taxon>Kitasatosporales</taxon>
        <taxon>Streptomycetaceae</taxon>
        <taxon>Streptomyces</taxon>
    </lineage>
</organism>
<evidence type="ECO:0000256" key="1">
    <source>
        <dbReference type="SAM" id="MobiDB-lite"/>
    </source>
</evidence>
<dbReference type="Proteomes" id="UP000649259">
    <property type="component" value="Unassembled WGS sequence"/>
</dbReference>
<dbReference type="EMBL" id="BNEB01000005">
    <property type="protein sequence ID" value="GHI64920.1"/>
    <property type="molecule type" value="Genomic_DNA"/>
</dbReference>
<name>A0ABQ3SAC4_9ACTN</name>
<gene>
    <name evidence="2" type="ORF">Saso_65700</name>
</gene>
<accession>A0ABQ3SAC4</accession>
<comment type="caution">
    <text evidence="2">The sequence shown here is derived from an EMBL/GenBank/DDBJ whole genome shotgun (WGS) entry which is preliminary data.</text>
</comment>
<evidence type="ECO:0000313" key="3">
    <source>
        <dbReference type="Proteomes" id="UP000649259"/>
    </source>
</evidence>
<keyword evidence="3" id="KW-1185">Reference proteome</keyword>
<feature type="region of interest" description="Disordered" evidence="1">
    <location>
        <begin position="1"/>
        <end position="82"/>
    </location>
</feature>
<evidence type="ECO:0000313" key="2">
    <source>
        <dbReference type="EMBL" id="GHI64920.1"/>
    </source>
</evidence>
<protein>
    <submittedName>
        <fullName evidence="2">Uncharacterized protein</fullName>
    </submittedName>
</protein>